<keyword evidence="3" id="KW-1185">Reference proteome</keyword>
<accession>D9X4V4</accession>
<organism evidence="2 3">
    <name type="scientific">Streptomyces viridochromogenes (strain DSM 40736 / JCM 4977 / BCRC 1201 / Tue 494)</name>
    <dbReference type="NCBI Taxonomy" id="591159"/>
    <lineage>
        <taxon>Bacteria</taxon>
        <taxon>Bacillati</taxon>
        <taxon>Actinomycetota</taxon>
        <taxon>Actinomycetes</taxon>
        <taxon>Kitasatosporales</taxon>
        <taxon>Streptomycetaceae</taxon>
        <taxon>Streptomyces</taxon>
    </lineage>
</organism>
<dbReference type="Proteomes" id="UP000004184">
    <property type="component" value="Unassembled WGS sequence"/>
</dbReference>
<dbReference type="HOGENOM" id="CLU_2848152_0_0_11"/>
<evidence type="ECO:0000313" key="2">
    <source>
        <dbReference type="EMBL" id="EFL31691.1"/>
    </source>
</evidence>
<proteinExistence type="predicted"/>
<protein>
    <submittedName>
        <fullName evidence="2">Predicted protein</fullName>
    </submittedName>
</protein>
<dbReference type="STRING" id="591159.SSQG_02210"/>
<reference evidence="3" key="1">
    <citation type="submission" date="2009-02" db="EMBL/GenBank/DDBJ databases">
        <title>Annotation of Streptomyces viridochromogenes strain DSM 40736.</title>
        <authorList>
            <consortium name="The Broad Institute Genome Sequencing Platform"/>
            <consortium name="Broad Institute Microbial Sequencing Center"/>
            <person name="Fischbach M."/>
            <person name="Godfrey P."/>
            <person name="Ward D."/>
            <person name="Young S."/>
            <person name="Zeng Q."/>
            <person name="Koehrsen M."/>
            <person name="Alvarado L."/>
            <person name="Berlin A.M."/>
            <person name="Bochicchio J."/>
            <person name="Borenstein D."/>
            <person name="Chapman S.B."/>
            <person name="Chen Z."/>
            <person name="Engels R."/>
            <person name="Freedman E."/>
            <person name="Gellesch M."/>
            <person name="Goldberg J."/>
            <person name="Griggs A."/>
            <person name="Gujja S."/>
            <person name="Heilman E.R."/>
            <person name="Heiman D.I."/>
            <person name="Hepburn T.A."/>
            <person name="Howarth C."/>
            <person name="Jen D."/>
            <person name="Larson L."/>
            <person name="Lewis B."/>
            <person name="Mehta T."/>
            <person name="Park D."/>
            <person name="Pearson M."/>
            <person name="Richards J."/>
            <person name="Roberts A."/>
            <person name="Saif S."/>
            <person name="Shea T.D."/>
            <person name="Shenoy N."/>
            <person name="Sisk P."/>
            <person name="Stolte C."/>
            <person name="Sykes S.N."/>
            <person name="Thomson T."/>
            <person name="Walk T."/>
            <person name="White J."/>
            <person name="Yandava C."/>
            <person name="Straight P."/>
            <person name="Clardy J."/>
            <person name="Hung D."/>
            <person name="Kolter R."/>
            <person name="Mekalanos J."/>
            <person name="Walker S."/>
            <person name="Walsh C.T."/>
            <person name="Wieland-Brown L.C."/>
            <person name="Haas B."/>
            <person name="Nusbaum C."/>
            <person name="Birren B."/>
        </authorList>
    </citation>
    <scope>NUCLEOTIDE SEQUENCE [LARGE SCALE GENOMIC DNA]</scope>
    <source>
        <strain evidence="3">DSM 40736 / JCM 4977 / BCRC 1201 / Tue 494</strain>
    </source>
</reference>
<evidence type="ECO:0000313" key="3">
    <source>
        <dbReference type="Proteomes" id="UP000004184"/>
    </source>
</evidence>
<dbReference type="EMBL" id="GG657757">
    <property type="protein sequence ID" value="EFL31691.1"/>
    <property type="molecule type" value="Genomic_DNA"/>
</dbReference>
<dbReference type="AlphaFoldDB" id="D9X4V4"/>
<sequence length="65" mass="7173">MARRDFSLRRVESGAGLAGLAGWVDFWAAMARTYQVDKTARLADSGGRRETNRLVTSECGGRDPR</sequence>
<gene>
    <name evidence="2" type="ORF">SSQG_02210</name>
</gene>
<evidence type="ECO:0000256" key="1">
    <source>
        <dbReference type="SAM" id="MobiDB-lite"/>
    </source>
</evidence>
<name>D9X4V4_STRVT</name>
<feature type="region of interest" description="Disordered" evidence="1">
    <location>
        <begin position="45"/>
        <end position="65"/>
    </location>
</feature>